<sequence length="132" mass="13955">MSCANPDGMYCLVDCNVLSNSVLSGFSALLCCAVLTTIKANGKVLAQEDTVELAVASERLIGTDGSDMDQTTSIMSQPQSAIFIEFEPVPKITPVNIPSAIPPIAFVITNTLVVSDKAVTAPVCYNLWVVET</sequence>
<dbReference type="STRING" id="763665.A0A2G5B6Q6"/>
<dbReference type="EMBL" id="KZ303514">
    <property type="protein sequence ID" value="PIA14696.1"/>
    <property type="molecule type" value="Genomic_DNA"/>
</dbReference>
<dbReference type="PANTHER" id="PTHR10457">
    <property type="entry name" value="MEVALONATE KINASE/GALACTOKINASE"/>
    <property type="match status" value="1"/>
</dbReference>
<dbReference type="SUPFAM" id="SSF54211">
    <property type="entry name" value="Ribosomal protein S5 domain 2-like"/>
    <property type="match status" value="1"/>
</dbReference>
<dbReference type="InterPro" id="IPR014721">
    <property type="entry name" value="Ribsml_uS5_D2-typ_fold_subgr"/>
</dbReference>
<dbReference type="PANTHER" id="PTHR10457:SF7">
    <property type="entry name" value="GALACTOKINASE-RELATED"/>
    <property type="match status" value="1"/>
</dbReference>
<dbReference type="GO" id="GO:0005829">
    <property type="term" value="C:cytosol"/>
    <property type="evidence" value="ECO:0007669"/>
    <property type="project" value="TreeGrafter"/>
</dbReference>
<reference evidence="3 4" key="1">
    <citation type="journal article" date="2015" name="Genome Biol. Evol.">
        <title>Phylogenomic analyses indicate that early fungi evolved digesting cell walls of algal ancestors of land plants.</title>
        <authorList>
            <person name="Chang Y."/>
            <person name="Wang S."/>
            <person name="Sekimoto S."/>
            <person name="Aerts A.L."/>
            <person name="Choi C."/>
            <person name="Clum A."/>
            <person name="LaButti K.M."/>
            <person name="Lindquist E.A."/>
            <person name="Yee Ngan C."/>
            <person name="Ohm R.A."/>
            <person name="Salamov A.A."/>
            <person name="Grigoriev I.V."/>
            <person name="Spatafora J.W."/>
            <person name="Berbee M.L."/>
        </authorList>
    </citation>
    <scope>NUCLEOTIDE SEQUENCE [LARGE SCALE GENOMIC DNA]</scope>
    <source>
        <strain evidence="3 4">NRRL 1564</strain>
    </source>
</reference>
<keyword evidence="4" id="KW-1185">Reference proteome</keyword>
<name>A0A2G5B6Q6_COERN</name>
<dbReference type="GO" id="GO:0006012">
    <property type="term" value="P:galactose metabolic process"/>
    <property type="evidence" value="ECO:0007669"/>
    <property type="project" value="TreeGrafter"/>
</dbReference>
<evidence type="ECO:0000256" key="2">
    <source>
        <dbReference type="ARBA" id="ARBA00022840"/>
    </source>
</evidence>
<evidence type="ECO:0000313" key="3">
    <source>
        <dbReference type="EMBL" id="PIA14696.1"/>
    </source>
</evidence>
<dbReference type="GO" id="GO:0005524">
    <property type="term" value="F:ATP binding"/>
    <property type="evidence" value="ECO:0007669"/>
    <property type="project" value="UniProtKB-KW"/>
</dbReference>
<keyword evidence="2" id="KW-0067">ATP-binding</keyword>
<dbReference type="InterPro" id="IPR020568">
    <property type="entry name" value="Ribosomal_Su5_D2-typ_SF"/>
</dbReference>
<keyword evidence="1" id="KW-0547">Nucleotide-binding</keyword>
<accession>A0A2G5B6Q6</accession>
<dbReference type="GO" id="GO:0004335">
    <property type="term" value="F:galactokinase activity"/>
    <property type="evidence" value="ECO:0007669"/>
    <property type="project" value="TreeGrafter"/>
</dbReference>
<proteinExistence type="predicted"/>
<dbReference type="OrthoDB" id="187738at2759"/>
<gene>
    <name evidence="3" type="ORF">COEREDRAFT_88515</name>
</gene>
<dbReference type="Gene3D" id="3.30.230.10">
    <property type="match status" value="1"/>
</dbReference>
<evidence type="ECO:0000313" key="4">
    <source>
        <dbReference type="Proteomes" id="UP000242474"/>
    </source>
</evidence>
<protein>
    <submittedName>
        <fullName evidence="3">Uncharacterized protein</fullName>
    </submittedName>
</protein>
<organism evidence="3 4">
    <name type="scientific">Coemansia reversa (strain ATCC 12441 / NRRL 1564)</name>
    <dbReference type="NCBI Taxonomy" id="763665"/>
    <lineage>
        <taxon>Eukaryota</taxon>
        <taxon>Fungi</taxon>
        <taxon>Fungi incertae sedis</taxon>
        <taxon>Zoopagomycota</taxon>
        <taxon>Kickxellomycotina</taxon>
        <taxon>Kickxellomycetes</taxon>
        <taxon>Kickxellales</taxon>
        <taxon>Kickxellaceae</taxon>
        <taxon>Coemansia</taxon>
    </lineage>
</organism>
<dbReference type="Proteomes" id="UP000242474">
    <property type="component" value="Unassembled WGS sequence"/>
</dbReference>
<evidence type="ECO:0000256" key="1">
    <source>
        <dbReference type="ARBA" id="ARBA00022741"/>
    </source>
</evidence>
<dbReference type="AlphaFoldDB" id="A0A2G5B6Q6"/>